<feature type="region of interest" description="Disordered" evidence="1">
    <location>
        <begin position="193"/>
        <end position="219"/>
    </location>
</feature>
<evidence type="ECO:0000313" key="3">
    <source>
        <dbReference type="Proteomes" id="UP001319045"/>
    </source>
</evidence>
<name>A0ABN6EI61_9BACT</name>
<gene>
    <name evidence="2" type="ORF">prwr041_02440</name>
</gene>
<sequence length="277" mass="32364">MDLKRLIQHPEYMDKETLYDLRSLIALHPYYQTARILLLQNLYILHDPSFDEELRRTAICISDRRVIFNMIEAAHYKYRNEQRFEAKAKEDEKDNGDRTTTLIDSFLGSIPKNSDSESPKEKRKPTLADAAIDYVSYLLEIEDEDNKQETVAENDVKTIAADCSNGDRTTDLINSFIEDGGFNLKEETNLSEGYQTYDLPTSDNTTQKEAEKQDEDRDSDECFFTETLARIYIKQGRYEKALEIIKRLNLNIPKKNAYFADQIRFLEKLIINNKNKK</sequence>
<feature type="compositionally biased region" description="Basic and acidic residues" evidence="1">
    <location>
        <begin position="114"/>
        <end position="125"/>
    </location>
</feature>
<evidence type="ECO:0008006" key="4">
    <source>
        <dbReference type="Google" id="ProtNLM"/>
    </source>
</evidence>
<dbReference type="Proteomes" id="UP001319045">
    <property type="component" value="Chromosome"/>
</dbReference>
<keyword evidence="3" id="KW-1185">Reference proteome</keyword>
<protein>
    <recommendedName>
        <fullName evidence="4">Tetratricopeptide repeat protein</fullName>
    </recommendedName>
</protein>
<dbReference type="EMBL" id="AP024484">
    <property type="protein sequence ID" value="BCS84351.1"/>
    <property type="molecule type" value="Genomic_DNA"/>
</dbReference>
<evidence type="ECO:0000256" key="1">
    <source>
        <dbReference type="SAM" id="MobiDB-lite"/>
    </source>
</evidence>
<proteinExistence type="predicted"/>
<feature type="compositionally biased region" description="Polar residues" evidence="1">
    <location>
        <begin position="193"/>
        <end position="205"/>
    </location>
</feature>
<dbReference type="RefSeq" id="WP_207154533.1">
    <property type="nucleotide sequence ID" value="NZ_AP024484.1"/>
</dbReference>
<reference evidence="2 3" key="1">
    <citation type="journal article" date="2022" name="Int. J. Syst. Evol. Microbiol.">
        <title>Prevotella herbatica sp. nov., a plant polysaccharide-decomposing anaerobic bacterium isolated from a methanogenic reactor.</title>
        <authorList>
            <person name="Uek A."/>
            <person name="Tonouchi A."/>
            <person name="Kaku N."/>
            <person name="Ueki K."/>
        </authorList>
    </citation>
    <scope>NUCLEOTIDE SEQUENCE [LARGE SCALE GENOMIC DNA]</scope>
    <source>
        <strain evidence="2 3">WR041</strain>
    </source>
</reference>
<accession>A0ABN6EI61</accession>
<feature type="compositionally biased region" description="Basic and acidic residues" evidence="1">
    <location>
        <begin position="206"/>
        <end position="215"/>
    </location>
</feature>
<evidence type="ECO:0000313" key="2">
    <source>
        <dbReference type="EMBL" id="BCS84351.1"/>
    </source>
</evidence>
<organism evidence="2 3">
    <name type="scientific">Prevotella herbatica</name>
    <dbReference type="NCBI Taxonomy" id="2801997"/>
    <lineage>
        <taxon>Bacteria</taxon>
        <taxon>Pseudomonadati</taxon>
        <taxon>Bacteroidota</taxon>
        <taxon>Bacteroidia</taxon>
        <taxon>Bacteroidales</taxon>
        <taxon>Prevotellaceae</taxon>
        <taxon>Prevotella</taxon>
    </lineage>
</organism>
<feature type="region of interest" description="Disordered" evidence="1">
    <location>
        <begin position="106"/>
        <end position="125"/>
    </location>
</feature>